<dbReference type="InterPro" id="IPR020422">
    <property type="entry name" value="TYR_PHOSPHATASE_DUAL_dom"/>
</dbReference>
<dbReference type="GO" id="GO:0007605">
    <property type="term" value="P:sensory perception of sound"/>
    <property type="evidence" value="ECO:0007669"/>
    <property type="project" value="UniProtKB-ARBA"/>
</dbReference>
<evidence type="ECO:0000313" key="25">
    <source>
        <dbReference type="Ensembl" id="ENSPANP00000052127.1"/>
    </source>
</evidence>
<comment type="function">
    <text evidence="19">Dual-specificity phosphatase. Required for centrosome separation and productive cytokinesis during cell division. Dephosphorylates SIRT2 around early anaphase. May dephosphorylate the APC subunit FZR1/CDH1, thereby promoting APC-FZR1 dependent degradation of mitotic cyclins and subsequent exit from mitosis. Required for normal hearing.</text>
</comment>
<feature type="compositionally biased region" description="Low complexity" evidence="22">
    <location>
        <begin position="548"/>
        <end position="565"/>
    </location>
</feature>
<dbReference type="PROSITE" id="PS50054">
    <property type="entry name" value="TYR_PHOSPHATASE_DUAL"/>
    <property type="match status" value="1"/>
</dbReference>
<keyword evidence="9" id="KW-0132">Cell division</keyword>
<feature type="domain" description="Tyrosine specific protein phosphatases" evidence="24">
    <location>
        <begin position="276"/>
        <end position="338"/>
    </location>
</feature>
<accession>A0A8I5N0C0</accession>
<dbReference type="PANTHER" id="PTHR23339">
    <property type="entry name" value="TYROSINE SPECIFIC PROTEIN PHOSPHATASE AND DUAL SPECIFICITY PROTEIN PHOSPHATASE"/>
    <property type="match status" value="1"/>
</dbReference>
<comment type="subcellular location">
    <subcellularLocation>
        <location evidence="16">Cell projection</location>
        <location evidence="16">Kinocilium</location>
    </subcellularLocation>
    <subcellularLocation>
        <location evidence="2">Cytoplasm</location>
        <location evidence="2">Cytoskeleton</location>
        <location evidence="2">Microtubule organizing center</location>
        <location evidence="2">Centrosome</location>
    </subcellularLocation>
    <subcellularLocation>
        <location evidence="3">Cytoplasm</location>
        <location evidence="3">Cytoskeleton</location>
        <location evidence="3">Spindle pole</location>
    </subcellularLocation>
    <subcellularLocation>
        <location evidence="1">Nucleus</location>
    </subcellularLocation>
</comment>
<feature type="domain" description="Tyrosine-protein phosphatase" evidence="23">
    <location>
        <begin position="194"/>
        <end position="351"/>
    </location>
</feature>
<dbReference type="GO" id="GO:0004722">
    <property type="term" value="F:protein serine/threonine phosphatase activity"/>
    <property type="evidence" value="ECO:0007669"/>
    <property type="project" value="UniProtKB-EC"/>
</dbReference>
<dbReference type="Ensembl" id="ENSPANT00000076827.1">
    <property type="protein sequence ID" value="ENSPANP00000052127.1"/>
    <property type="gene ID" value="ENSPANG00000014368.3"/>
</dbReference>
<dbReference type="InterPro" id="IPR000387">
    <property type="entry name" value="Tyr_Pase_dom"/>
</dbReference>
<evidence type="ECO:0000256" key="15">
    <source>
        <dbReference type="ARBA" id="ARBA00023306"/>
    </source>
</evidence>
<dbReference type="InterPro" id="IPR044506">
    <property type="entry name" value="CDC14_C"/>
</dbReference>
<evidence type="ECO:0000256" key="20">
    <source>
        <dbReference type="ARBA" id="ARBA00069786"/>
    </source>
</evidence>
<dbReference type="GO" id="GO:0051301">
    <property type="term" value="P:cell division"/>
    <property type="evidence" value="ECO:0007669"/>
    <property type="project" value="UniProtKB-KW"/>
</dbReference>
<evidence type="ECO:0000259" key="24">
    <source>
        <dbReference type="PROSITE" id="PS50056"/>
    </source>
</evidence>
<protein>
    <recommendedName>
        <fullName evidence="20">Dual specificity protein phosphatase CDC14A</fullName>
        <ecNumber evidence="6">3.1.3.16</ecNumber>
        <ecNumber evidence="5">3.1.3.48</ecNumber>
    </recommendedName>
    <alternativeName>
        <fullName evidence="21">CDC14 cell division cycle 14 homolog A</fullName>
    </alternativeName>
</protein>
<keyword evidence="8" id="KW-0597">Phosphoprotein</keyword>
<dbReference type="GO" id="GO:0005634">
    <property type="term" value="C:nucleus"/>
    <property type="evidence" value="ECO:0007669"/>
    <property type="project" value="UniProtKB-SubCell"/>
</dbReference>
<evidence type="ECO:0000256" key="14">
    <source>
        <dbReference type="ARBA" id="ARBA00023273"/>
    </source>
</evidence>
<dbReference type="AlphaFoldDB" id="A0A8I5N0C0"/>
<dbReference type="GeneTree" id="ENSGT00940000155899"/>
<keyword evidence="14" id="KW-0966">Cell projection</keyword>
<proteinExistence type="inferred from homology"/>
<evidence type="ECO:0000256" key="21">
    <source>
        <dbReference type="ARBA" id="ARBA00081131"/>
    </source>
</evidence>
<dbReference type="CDD" id="cd17657">
    <property type="entry name" value="CDC14_N"/>
    <property type="match status" value="1"/>
</dbReference>
<feature type="compositionally biased region" description="Polar residues" evidence="22">
    <location>
        <begin position="448"/>
        <end position="474"/>
    </location>
</feature>
<dbReference type="GO" id="GO:0004725">
    <property type="term" value="F:protein tyrosine phosphatase activity"/>
    <property type="evidence" value="ECO:0007669"/>
    <property type="project" value="UniProtKB-EC"/>
</dbReference>
<dbReference type="FunFam" id="3.90.190.10:FF:000032">
    <property type="entry name" value="dual specificity protein phosphatase CDC14A isoform X1"/>
    <property type="match status" value="1"/>
</dbReference>
<organism evidence="25 26">
    <name type="scientific">Papio anubis</name>
    <name type="common">Olive baboon</name>
    <dbReference type="NCBI Taxonomy" id="9555"/>
    <lineage>
        <taxon>Eukaryota</taxon>
        <taxon>Metazoa</taxon>
        <taxon>Chordata</taxon>
        <taxon>Craniata</taxon>
        <taxon>Vertebrata</taxon>
        <taxon>Euteleostomi</taxon>
        <taxon>Mammalia</taxon>
        <taxon>Eutheria</taxon>
        <taxon>Euarchontoglires</taxon>
        <taxon>Primates</taxon>
        <taxon>Haplorrhini</taxon>
        <taxon>Catarrhini</taxon>
        <taxon>Cercopithecidae</taxon>
        <taxon>Cercopithecinae</taxon>
        <taxon>Papio</taxon>
    </lineage>
</organism>
<feature type="compositionally biased region" description="Polar residues" evidence="22">
    <location>
        <begin position="420"/>
        <end position="429"/>
    </location>
</feature>
<evidence type="ECO:0000256" key="11">
    <source>
        <dbReference type="ARBA" id="ARBA00022912"/>
    </source>
</evidence>
<dbReference type="Pfam" id="PF22785">
    <property type="entry name" value="Tc-R-P"/>
    <property type="match status" value="1"/>
</dbReference>
<dbReference type="EC" id="3.1.3.16" evidence="6"/>
<feature type="region of interest" description="Disordered" evidence="22">
    <location>
        <begin position="503"/>
        <end position="576"/>
    </location>
</feature>
<dbReference type="PROSITE" id="PS50056">
    <property type="entry name" value="TYR_PHOSPHATASE_2"/>
    <property type="match status" value="1"/>
</dbReference>
<dbReference type="CDD" id="cd14499">
    <property type="entry name" value="CDC14_C"/>
    <property type="match status" value="1"/>
</dbReference>
<name>A0A8I5N0C0_PAPAN</name>
<dbReference type="EC" id="3.1.3.48" evidence="5"/>
<evidence type="ECO:0000313" key="26">
    <source>
        <dbReference type="Proteomes" id="UP000028761"/>
    </source>
</evidence>
<keyword evidence="11" id="KW-0904">Protein phosphatase</keyword>
<reference evidence="25" key="2">
    <citation type="submission" date="2025-08" db="UniProtKB">
        <authorList>
            <consortium name="Ensembl"/>
        </authorList>
    </citation>
    <scope>IDENTIFICATION</scope>
</reference>
<evidence type="ECO:0000256" key="22">
    <source>
        <dbReference type="SAM" id="MobiDB-lite"/>
    </source>
</evidence>
<reference evidence="25" key="3">
    <citation type="submission" date="2025-09" db="UniProtKB">
        <authorList>
            <consortium name="Ensembl"/>
        </authorList>
    </citation>
    <scope>IDENTIFICATION</scope>
</reference>
<comment type="catalytic activity">
    <reaction evidence="17">
        <text>O-phospho-L-seryl-[protein] + H2O = L-seryl-[protein] + phosphate</text>
        <dbReference type="Rhea" id="RHEA:20629"/>
        <dbReference type="Rhea" id="RHEA-COMP:9863"/>
        <dbReference type="Rhea" id="RHEA-COMP:11604"/>
        <dbReference type="ChEBI" id="CHEBI:15377"/>
        <dbReference type="ChEBI" id="CHEBI:29999"/>
        <dbReference type="ChEBI" id="CHEBI:43474"/>
        <dbReference type="ChEBI" id="CHEBI:83421"/>
        <dbReference type="EC" id="3.1.3.16"/>
    </reaction>
</comment>
<dbReference type="InterPro" id="IPR003595">
    <property type="entry name" value="Tyr_Pase_cat"/>
</dbReference>
<keyword evidence="26" id="KW-1185">Reference proteome</keyword>
<evidence type="ECO:0000256" key="4">
    <source>
        <dbReference type="ARBA" id="ARBA00007315"/>
    </source>
</evidence>
<dbReference type="SMART" id="SM00404">
    <property type="entry name" value="PTPc_motif"/>
    <property type="match status" value="1"/>
</dbReference>
<dbReference type="GO" id="GO:0060091">
    <property type="term" value="C:kinocilium"/>
    <property type="evidence" value="ECO:0007669"/>
    <property type="project" value="UniProtKB-SubCell"/>
</dbReference>
<evidence type="ECO:0000256" key="19">
    <source>
        <dbReference type="ARBA" id="ARBA00053708"/>
    </source>
</evidence>
<feature type="region of interest" description="Disordered" evidence="22">
    <location>
        <begin position="412"/>
        <end position="474"/>
    </location>
</feature>
<evidence type="ECO:0000256" key="9">
    <source>
        <dbReference type="ARBA" id="ARBA00022618"/>
    </source>
</evidence>
<dbReference type="GO" id="GO:0000922">
    <property type="term" value="C:spindle pole"/>
    <property type="evidence" value="ECO:0007669"/>
    <property type="project" value="UniProtKB-SubCell"/>
</dbReference>
<keyword evidence="12" id="KW-0206">Cytoskeleton</keyword>
<evidence type="ECO:0000256" key="17">
    <source>
        <dbReference type="ARBA" id="ARBA00047761"/>
    </source>
</evidence>
<keyword evidence="15" id="KW-0131">Cell cycle</keyword>
<dbReference type="SMART" id="SM00195">
    <property type="entry name" value="DSPc"/>
    <property type="match status" value="1"/>
</dbReference>
<keyword evidence="7" id="KW-0963">Cytoplasm</keyword>
<evidence type="ECO:0000256" key="6">
    <source>
        <dbReference type="ARBA" id="ARBA00013081"/>
    </source>
</evidence>
<evidence type="ECO:0000256" key="2">
    <source>
        <dbReference type="ARBA" id="ARBA00004300"/>
    </source>
</evidence>
<evidence type="ECO:0000256" key="13">
    <source>
        <dbReference type="ARBA" id="ARBA00023242"/>
    </source>
</evidence>
<dbReference type="SUPFAM" id="SSF52799">
    <property type="entry name" value="(Phosphotyrosine protein) phosphatases II"/>
    <property type="match status" value="2"/>
</dbReference>
<dbReference type="InterPro" id="IPR050561">
    <property type="entry name" value="PTP"/>
</dbReference>
<gene>
    <name evidence="25" type="primary">CDC14A</name>
</gene>
<evidence type="ECO:0000256" key="1">
    <source>
        <dbReference type="ARBA" id="ARBA00004123"/>
    </source>
</evidence>
<evidence type="ECO:0000256" key="5">
    <source>
        <dbReference type="ARBA" id="ARBA00013064"/>
    </source>
</evidence>
<comment type="catalytic activity">
    <reaction evidence="18">
        <text>O-phospho-L-threonyl-[protein] + H2O = L-threonyl-[protein] + phosphate</text>
        <dbReference type="Rhea" id="RHEA:47004"/>
        <dbReference type="Rhea" id="RHEA-COMP:11060"/>
        <dbReference type="Rhea" id="RHEA-COMP:11605"/>
        <dbReference type="ChEBI" id="CHEBI:15377"/>
        <dbReference type="ChEBI" id="CHEBI:30013"/>
        <dbReference type="ChEBI" id="CHEBI:43474"/>
        <dbReference type="ChEBI" id="CHEBI:61977"/>
        <dbReference type="EC" id="3.1.3.16"/>
    </reaction>
</comment>
<dbReference type="Gene3D" id="3.90.190.10">
    <property type="entry name" value="Protein tyrosine phosphatase superfamily"/>
    <property type="match status" value="2"/>
</dbReference>
<dbReference type="Pfam" id="PF14671">
    <property type="entry name" value="DSPn"/>
    <property type="match status" value="1"/>
</dbReference>
<dbReference type="PROSITE" id="PS00383">
    <property type="entry name" value="TYR_PHOSPHATASE_1"/>
    <property type="match status" value="1"/>
</dbReference>
<evidence type="ECO:0000256" key="18">
    <source>
        <dbReference type="ARBA" id="ARBA00048336"/>
    </source>
</evidence>
<evidence type="ECO:0000256" key="16">
    <source>
        <dbReference type="ARBA" id="ARBA00037822"/>
    </source>
</evidence>
<dbReference type="InterPro" id="IPR016130">
    <property type="entry name" value="Tyr_Pase_AS"/>
</dbReference>
<keyword evidence="13" id="KW-0539">Nucleus</keyword>
<reference evidence="25 26" key="1">
    <citation type="submission" date="2012-03" db="EMBL/GenBank/DDBJ databases">
        <title>Whole Genome Assembly of Papio anubis.</title>
        <authorList>
            <person name="Liu Y.L."/>
            <person name="Abraham K.A."/>
            <person name="Akbar H.A."/>
            <person name="Ali S.A."/>
            <person name="Anosike U.A."/>
            <person name="Aqrawi P.A."/>
            <person name="Arias F.A."/>
            <person name="Attaway T.A."/>
            <person name="Awwad R.A."/>
            <person name="Babu C.B."/>
            <person name="Bandaranaike D.B."/>
            <person name="Battles P.B."/>
            <person name="Bell A.B."/>
            <person name="Beltran B.B."/>
            <person name="Berhane-Mersha D.B."/>
            <person name="Bess C.B."/>
            <person name="Bickham C.B."/>
            <person name="Bolden T.B."/>
            <person name="Carter K.C."/>
            <person name="Chau D.C."/>
            <person name="Chavez A.C."/>
            <person name="Clerc-Blankenburg K.C."/>
            <person name="Coyle M.C."/>
            <person name="Dao M.D."/>
            <person name="Davila M.L.D."/>
            <person name="Davy-Carroll L.D."/>
            <person name="Denson S.D."/>
            <person name="Dinh H.D."/>
            <person name="Fernandez S.F."/>
            <person name="Fernando P.F."/>
            <person name="Forbes L.F."/>
            <person name="Francis C.F."/>
            <person name="Francisco L.F."/>
            <person name="Fu Q.F."/>
            <person name="Garcia-Iii R.G."/>
            <person name="Garrett T.G."/>
            <person name="Gross S.G."/>
            <person name="Gubbala S.G."/>
            <person name="Hirani K.H."/>
            <person name="Hogues M.H."/>
            <person name="Hollins B.H."/>
            <person name="Jackson L.J."/>
            <person name="Javaid M.J."/>
            <person name="Jhangiani S.J."/>
            <person name="Johnson A.J."/>
            <person name="Johnson B.J."/>
            <person name="Jones J.J."/>
            <person name="Joshi V.J."/>
            <person name="Kalu J.K."/>
            <person name="Khan N.K."/>
            <person name="Korchina V.K."/>
            <person name="Kovar C.K."/>
            <person name="Lago L.L."/>
            <person name="Lara F.L."/>
            <person name="Le T.-K.L."/>
            <person name="Lee S.L."/>
            <person name="Legall-Iii F.L."/>
            <person name="Lemon S.L."/>
            <person name="Liu J.L."/>
            <person name="Liu Y.-S.L."/>
            <person name="Liyanage D.L."/>
            <person name="Lopez J.L."/>
            <person name="Lorensuhewa L.L."/>
            <person name="Mata R.M."/>
            <person name="Mathew T.M."/>
            <person name="Mercado C.M."/>
            <person name="Mercado I.M."/>
            <person name="Morales K.M."/>
            <person name="Morgan M.M."/>
            <person name="Munidasa M.M."/>
            <person name="Ngo D.N."/>
            <person name="Nguyen L.N."/>
            <person name="Nguyen T.N."/>
            <person name="Nguyen N.N."/>
            <person name="Obregon M.O."/>
            <person name="Okwuonu G.O."/>
            <person name="Ongeri F.O."/>
            <person name="Onwere C.O."/>
            <person name="Osifeso I.O."/>
            <person name="Parra A.P."/>
            <person name="Patil S.P."/>
            <person name="Perez A.P."/>
            <person name="Perez Y.P."/>
            <person name="Pham C.P."/>
            <person name="Pu L.-L.P."/>
            <person name="Puazo M.P."/>
            <person name="Quiroz J.Q."/>
            <person name="Rouhana J.R."/>
            <person name="Ruiz M.R."/>
            <person name="Ruiz S.-J.R."/>
            <person name="Saada N.S."/>
            <person name="Santibanez J.S."/>
            <person name="Scheel M.S."/>
            <person name="Schneider B.S."/>
            <person name="Simmons D.S."/>
            <person name="Sisson I.S."/>
            <person name="Tang L.-Y.T."/>
            <person name="Thornton R.T."/>
            <person name="Tisius J.T."/>
            <person name="Toledanes G.T."/>
            <person name="Trejos Z.T."/>
            <person name="Usmani K.U."/>
            <person name="Varghese R.V."/>
            <person name="Vattathil S.V."/>
            <person name="Vee V.V."/>
            <person name="Walker D.W."/>
            <person name="Weissenberger G.W."/>
            <person name="White C.W."/>
            <person name="Williams A.W."/>
            <person name="Woodworth J.W."/>
            <person name="Wright R.W."/>
            <person name="Zhu Y.Z."/>
            <person name="Han Y.H."/>
            <person name="Newsham I.N."/>
            <person name="Nazareth L.N."/>
            <person name="Worley K.W."/>
            <person name="Muzny D.M."/>
            <person name="Rogers J.R."/>
            <person name="Gibbs R.G."/>
        </authorList>
    </citation>
    <scope>NUCLEOTIDE SEQUENCE [LARGE SCALE GENOMIC DNA]</scope>
</reference>
<keyword evidence="10" id="KW-0378">Hydrolase</keyword>
<dbReference type="FunFam" id="3.90.190.10:FF:000006">
    <property type="entry name" value="Dual specificity protein phosphatase CDC14B"/>
    <property type="match status" value="1"/>
</dbReference>
<dbReference type="Proteomes" id="UP000028761">
    <property type="component" value="Chromosome 1"/>
</dbReference>
<dbReference type="InterPro" id="IPR029260">
    <property type="entry name" value="DSPn"/>
</dbReference>
<comment type="similarity">
    <text evidence="4">Belongs to the protein-tyrosine phosphatase family. Non-receptor class CDC14 subfamily.</text>
</comment>
<evidence type="ECO:0000256" key="3">
    <source>
        <dbReference type="ARBA" id="ARBA00004647"/>
    </source>
</evidence>
<evidence type="ECO:0000256" key="7">
    <source>
        <dbReference type="ARBA" id="ARBA00022490"/>
    </source>
</evidence>
<sequence>MAAESGELIGACEFMKDRLYFATLRNRPKSTVNTHYFSIDEELVYENFYADFGPLNLAMVYRYCCKLNKKLKPKNIFQSIPFLRKLESYSLSRKKIVHYTCFDQRKRANAAFLIGAYAVIYLKKTPEEAYRALLSGSTPPYLPFRDASFGNCTYNLTILDCLQGIRKGLQHGFFDFETFDVDEYEHYERVENGDFNWIVPGKFLAFSGPHPKSKIENGYPLHAPEAYFPYFKKHNVTAVVRLNKKIYEAKRFTDAGFEHYDLFFIDGSTPSDNIVRRFLNICENTEGAIAVHCKAGLGRTGTLIACYVMKHYRFTHAEIIAWIRICRPGSIIGPQQHFLEEKQASLWVQGDIFRSKLKNRPSSEGSINKILSSLDDMSIGGNLSKIQNVERFGENNLEDDEDVEMKNGITQGDKLRALKSQRQPRTSPSCAFRSDDAKGHPRAVSQPFRLSSSLQGSAPTLKTSKMALSSSATAKRINRTSLSSGATVRSFSINSRLASSLGNLNAATDDPENKKTSSSSKAGFTASPFTNLLNGSSQPTTRNYPELNNNQYNRSSSSNGGNLNSPPGPHSAKTEEHTTILRPSYTGLSSSSARFLSRSIPVSSQTPPPGPQNPECNFCALPSQPRLLPKKFNSAKEAF</sequence>
<dbReference type="InterPro" id="IPR029021">
    <property type="entry name" value="Prot-tyrosine_phosphatase-like"/>
</dbReference>
<dbReference type="GO" id="GO:0005813">
    <property type="term" value="C:centrosome"/>
    <property type="evidence" value="ECO:0007669"/>
    <property type="project" value="UniProtKB-SubCell"/>
</dbReference>
<evidence type="ECO:0000256" key="12">
    <source>
        <dbReference type="ARBA" id="ARBA00023212"/>
    </source>
</evidence>
<evidence type="ECO:0000259" key="23">
    <source>
        <dbReference type="PROSITE" id="PS50054"/>
    </source>
</evidence>
<feature type="compositionally biased region" description="Polar residues" evidence="22">
    <location>
        <begin position="516"/>
        <end position="547"/>
    </location>
</feature>
<evidence type="ECO:0000256" key="10">
    <source>
        <dbReference type="ARBA" id="ARBA00022801"/>
    </source>
</evidence>
<evidence type="ECO:0000256" key="8">
    <source>
        <dbReference type="ARBA" id="ARBA00022553"/>
    </source>
</evidence>